<keyword evidence="1" id="KW-1133">Transmembrane helix</keyword>
<evidence type="ECO:0000313" key="2">
    <source>
        <dbReference type="EMBL" id="MBW88753.1"/>
    </source>
</evidence>
<sequence length="55" mass="6174">MVTMIIVIIIIKNKVALLWMLTGSVKLKPKIRKDSFGVAAVLTMTKMKVLLLLFT</sequence>
<keyword evidence="1" id="KW-0472">Membrane</keyword>
<feature type="transmembrane region" description="Helical" evidence="1">
    <location>
        <begin position="6"/>
        <end position="24"/>
    </location>
</feature>
<name>A0A2P2J5I6_RHIMU</name>
<reference evidence="2" key="1">
    <citation type="submission" date="2018-02" db="EMBL/GenBank/DDBJ databases">
        <title>Rhizophora mucronata_Transcriptome.</title>
        <authorList>
            <person name="Meera S.P."/>
            <person name="Sreeshan A."/>
            <person name="Augustine A."/>
        </authorList>
    </citation>
    <scope>NUCLEOTIDE SEQUENCE</scope>
    <source>
        <tissue evidence="2">Leaf</tissue>
    </source>
</reference>
<proteinExistence type="predicted"/>
<dbReference type="AlphaFoldDB" id="A0A2P2J5I6"/>
<accession>A0A2P2J5I6</accession>
<feature type="transmembrane region" description="Helical" evidence="1">
    <location>
        <begin position="36"/>
        <end position="54"/>
    </location>
</feature>
<organism evidence="2">
    <name type="scientific">Rhizophora mucronata</name>
    <name type="common">Asiatic mangrove</name>
    <dbReference type="NCBI Taxonomy" id="61149"/>
    <lineage>
        <taxon>Eukaryota</taxon>
        <taxon>Viridiplantae</taxon>
        <taxon>Streptophyta</taxon>
        <taxon>Embryophyta</taxon>
        <taxon>Tracheophyta</taxon>
        <taxon>Spermatophyta</taxon>
        <taxon>Magnoliopsida</taxon>
        <taxon>eudicotyledons</taxon>
        <taxon>Gunneridae</taxon>
        <taxon>Pentapetalae</taxon>
        <taxon>rosids</taxon>
        <taxon>fabids</taxon>
        <taxon>Malpighiales</taxon>
        <taxon>Rhizophoraceae</taxon>
        <taxon>Rhizophora</taxon>
    </lineage>
</organism>
<keyword evidence="1" id="KW-0812">Transmembrane</keyword>
<evidence type="ECO:0000256" key="1">
    <source>
        <dbReference type="SAM" id="Phobius"/>
    </source>
</evidence>
<dbReference type="EMBL" id="GGEC01008270">
    <property type="protein sequence ID" value="MBW88753.1"/>
    <property type="molecule type" value="Transcribed_RNA"/>
</dbReference>
<protein>
    <submittedName>
        <fullName evidence="2">Uncharacterized protein</fullName>
    </submittedName>
</protein>